<accession>A0A3M3TUT2</accession>
<evidence type="ECO:0000259" key="1">
    <source>
        <dbReference type="Pfam" id="PF02464"/>
    </source>
</evidence>
<dbReference type="InterPro" id="IPR008136">
    <property type="entry name" value="CinA_C"/>
</dbReference>
<evidence type="ECO:0000313" key="2">
    <source>
        <dbReference type="EMBL" id="RMO24672.1"/>
    </source>
</evidence>
<protein>
    <submittedName>
        <fullName evidence="2">CinA</fullName>
    </submittedName>
</protein>
<comment type="caution">
    <text evidence="2">The sequence shown here is derived from an EMBL/GenBank/DDBJ whole genome shotgun (WGS) entry which is preliminary data.</text>
</comment>
<dbReference type="AlphaFoldDB" id="A0A3M3TUT2"/>
<name>A0A3M3TUT2_PSESJ</name>
<dbReference type="Gene3D" id="3.90.950.20">
    <property type="entry name" value="CinA-like"/>
    <property type="match status" value="1"/>
</dbReference>
<proteinExistence type="predicted"/>
<sequence>MLSPVARQMRRLRIHLYRLSSMNDYTVNEITGLADTLGRLLGAMNAQVTTAESCTGGGIAEAITRIAGSSAWFEAGYVTYSNAQKTRQLGVPEMLFEQVGAVSQAVVEAMVRGAQRESGARFAVAVSGVAGPGGGSPDKPVGTVWLCWGKDDALIARRCHFDGDRDQVRRQTVEAALHGLIQLARGEMPKQG</sequence>
<dbReference type="NCBIfam" id="TIGR00199">
    <property type="entry name" value="PncC_domain"/>
    <property type="match status" value="1"/>
</dbReference>
<reference evidence="2 3" key="1">
    <citation type="submission" date="2018-08" db="EMBL/GenBank/DDBJ databases">
        <title>Recombination of ecologically and evolutionarily significant loci maintains genetic cohesion in the Pseudomonas syringae species complex.</title>
        <authorList>
            <person name="Dillon M."/>
            <person name="Thakur S."/>
            <person name="Almeida R.N.D."/>
            <person name="Weir B.S."/>
            <person name="Guttman D.S."/>
        </authorList>
    </citation>
    <scope>NUCLEOTIDE SEQUENCE [LARGE SCALE GENOMIC DNA]</scope>
    <source>
        <strain evidence="2 3">ICMP 2788</strain>
    </source>
</reference>
<organism evidence="2 3">
    <name type="scientific">Pseudomonas syringae pv. pisi</name>
    <dbReference type="NCBI Taxonomy" id="59510"/>
    <lineage>
        <taxon>Bacteria</taxon>
        <taxon>Pseudomonadati</taxon>
        <taxon>Pseudomonadota</taxon>
        <taxon>Gammaproteobacteria</taxon>
        <taxon>Pseudomonadales</taxon>
        <taxon>Pseudomonadaceae</taxon>
        <taxon>Pseudomonas</taxon>
        <taxon>Pseudomonas syringae</taxon>
    </lineage>
</organism>
<dbReference type="EMBL" id="RBPQ01000197">
    <property type="protein sequence ID" value="RMO24672.1"/>
    <property type="molecule type" value="Genomic_DNA"/>
</dbReference>
<gene>
    <name evidence="2" type="ORF">ALQ44_02594</name>
</gene>
<dbReference type="Proteomes" id="UP000276886">
    <property type="component" value="Unassembled WGS sequence"/>
</dbReference>
<dbReference type="SUPFAM" id="SSF142433">
    <property type="entry name" value="CinA-like"/>
    <property type="match status" value="1"/>
</dbReference>
<dbReference type="Pfam" id="PF02464">
    <property type="entry name" value="CinA"/>
    <property type="match status" value="1"/>
</dbReference>
<dbReference type="InterPro" id="IPR036653">
    <property type="entry name" value="CinA-like_C"/>
</dbReference>
<evidence type="ECO:0000313" key="3">
    <source>
        <dbReference type="Proteomes" id="UP000276886"/>
    </source>
</evidence>
<feature type="domain" description="CinA C-terminal" evidence="1">
    <location>
        <begin position="33"/>
        <end position="182"/>
    </location>
</feature>